<accession>A0A0C3AC21</accession>
<organism evidence="1 2">
    <name type="scientific">Piloderma croceum (strain F 1598)</name>
    <dbReference type="NCBI Taxonomy" id="765440"/>
    <lineage>
        <taxon>Eukaryota</taxon>
        <taxon>Fungi</taxon>
        <taxon>Dikarya</taxon>
        <taxon>Basidiomycota</taxon>
        <taxon>Agaricomycotina</taxon>
        <taxon>Agaricomycetes</taxon>
        <taxon>Agaricomycetidae</taxon>
        <taxon>Atheliales</taxon>
        <taxon>Atheliaceae</taxon>
        <taxon>Piloderma</taxon>
    </lineage>
</organism>
<gene>
    <name evidence="1" type="ORF">PILCRDRAFT_756591</name>
</gene>
<evidence type="ECO:0000313" key="1">
    <source>
        <dbReference type="EMBL" id="KIM71338.1"/>
    </source>
</evidence>
<dbReference type="Proteomes" id="UP000054166">
    <property type="component" value="Unassembled WGS sequence"/>
</dbReference>
<reference evidence="2" key="2">
    <citation type="submission" date="2015-01" db="EMBL/GenBank/DDBJ databases">
        <title>Evolutionary Origins and Diversification of the Mycorrhizal Mutualists.</title>
        <authorList>
            <consortium name="DOE Joint Genome Institute"/>
            <consortium name="Mycorrhizal Genomics Consortium"/>
            <person name="Kohler A."/>
            <person name="Kuo A."/>
            <person name="Nagy L.G."/>
            <person name="Floudas D."/>
            <person name="Copeland A."/>
            <person name="Barry K.W."/>
            <person name="Cichocki N."/>
            <person name="Veneault-Fourrey C."/>
            <person name="LaButti K."/>
            <person name="Lindquist E.A."/>
            <person name="Lipzen A."/>
            <person name="Lundell T."/>
            <person name="Morin E."/>
            <person name="Murat C."/>
            <person name="Riley R."/>
            <person name="Ohm R."/>
            <person name="Sun H."/>
            <person name="Tunlid A."/>
            <person name="Henrissat B."/>
            <person name="Grigoriev I.V."/>
            <person name="Hibbett D.S."/>
            <person name="Martin F."/>
        </authorList>
    </citation>
    <scope>NUCLEOTIDE SEQUENCE [LARGE SCALE GENOMIC DNA]</scope>
    <source>
        <strain evidence="2">F 1598</strain>
    </source>
</reference>
<dbReference type="HOGENOM" id="CLU_2334437_0_0_1"/>
<protein>
    <submittedName>
        <fullName evidence="1">Uncharacterized protein</fullName>
    </submittedName>
</protein>
<proteinExistence type="predicted"/>
<name>A0A0C3AC21_PILCF</name>
<dbReference type="EMBL" id="KN833352">
    <property type="protein sequence ID" value="KIM71338.1"/>
    <property type="molecule type" value="Genomic_DNA"/>
</dbReference>
<dbReference type="AlphaFoldDB" id="A0A0C3AC21"/>
<dbReference type="InParanoid" id="A0A0C3AC21"/>
<reference evidence="1 2" key="1">
    <citation type="submission" date="2014-04" db="EMBL/GenBank/DDBJ databases">
        <authorList>
            <consortium name="DOE Joint Genome Institute"/>
            <person name="Kuo A."/>
            <person name="Tarkka M."/>
            <person name="Buscot F."/>
            <person name="Kohler A."/>
            <person name="Nagy L.G."/>
            <person name="Floudas D."/>
            <person name="Copeland A."/>
            <person name="Barry K.W."/>
            <person name="Cichocki N."/>
            <person name="Veneault-Fourrey C."/>
            <person name="LaButti K."/>
            <person name="Lindquist E.A."/>
            <person name="Lipzen A."/>
            <person name="Lundell T."/>
            <person name="Morin E."/>
            <person name="Murat C."/>
            <person name="Sun H."/>
            <person name="Tunlid A."/>
            <person name="Henrissat B."/>
            <person name="Grigoriev I.V."/>
            <person name="Hibbett D.S."/>
            <person name="Martin F."/>
            <person name="Nordberg H.P."/>
            <person name="Cantor M.N."/>
            <person name="Hua S.X."/>
        </authorList>
    </citation>
    <scope>NUCLEOTIDE SEQUENCE [LARGE SCALE GENOMIC DNA]</scope>
    <source>
        <strain evidence="1 2">F 1598</strain>
    </source>
</reference>
<evidence type="ECO:0000313" key="2">
    <source>
        <dbReference type="Proteomes" id="UP000054166"/>
    </source>
</evidence>
<keyword evidence="2" id="KW-1185">Reference proteome</keyword>
<sequence>MSFPLSISCPARRIIGGLDLSSSLTMPEIIMWLTSRPPSITRLPSRIYITIFCPMASTGGRCWSRRYHARTYLQSLALTGNIAKSPTTTRPAHHHLHV</sequence>